<dbReference type="EMBL" id="ABCJ01000005">
    <property type="protein sequence ID" value="EDM23439.1"/>
    <property type="molecule type" value="Genomic_DNA"/>
</dbReference>
<evidence type="ECO:0000256" key="4">
    <source>
        <dbReference type="ARBA" id="ARBA00022989"/>
    </source>
</evidence>
<name>A0AAI9AH78_9BACT</name>
<evidence type="ECO:0000256" key="2">
    <source>
        <dbReference type="ARBA" id="ARBA00008053"/>
    </source>
</evidence>
<evidence type="ECO:0000313" key="7">
    <source>
        <dbReference type="EMBL" id="EDM23439.1"/>
    </source>
</evidence>
<evidence type="ECO:0000256" key="1">
    <source>
        <dbReference type="ARBA" id="ARBA00004308"/>
    </source>
</evidence>
<dbReference type="Proteomes" id="UP000003288">
    <property type="component" value="Unassembled WGS sequence"/>
</dbReference>
<accession>A0AAI9AH78</accession>
<organism evidence="7 8">
    <name type="scientific">Caminibacter mediatlanticus TB-2</name>
    <dbReference type="NCBI Taxonomy" id="391592"/>
    <lineage>
        <taxon>Bacteria</taxon>
        <taxon>Pseudomonadati</taxon>
        <taxon>Campylobacterota</taxon>
        <taxon>Epsilonproteobacteria</taxon>
        <taxon>Nautiliales</taxon>
        <taxon>Nautiliaceae</taxon>
        <taxon>Caminibacter</taxon>
    </lineage>
</organism>
<dbReference type="Pfam" id="PF04286">
    <property type="entry name" value="DUF445"/>
    <property type="match status" value="1"/>
</dbReference>
<feature type="transmembrane region" description="Helical" evidence="6">
    <location>
        <begin position="6"/>
        <end position="29"/>
    </location>
</feature>
<keyword evidence="4 6" id="KW-1133">Transmembrane helix</keyword>
<protein>
    <recommendedName>
        <fullName evidence="9">DUF445 family protein</fullName>
    </recommendedName>
</protein>
<comment type="caution">
    <text evidence="7">The sequence shown here is derived from an EMBL/GenBank/DDBJ whole genome shotgun (WGS) entry which is preliminary data.</text>
</comment>
<dbReference type="RefSeq" id="WP_007474661.1">
    <property type="nucleotide sequence ID" value="NZ_ABCJ01000005.1"/>
</dbReference>
<evidence type="ECO:0000256" key="6">
    <source>
        <dbReference type="SAM" id="Phobius"/>
    </source>
</evidence>
<keyword evidence="5 6" id="KW-0472">Membrane</keyword>
<dbReference type="InterPro" id="IPR007383">
    <property type="entry name" value="DUF445"/>
</dbReference>
<dbReference type="PANTHER" id="PTHR35791">
    <property type="entry name" value="UPF0754 MEMBRANE PROTEIN YHEB"/>
    <property type="match status" value="1"/>
</dbReference>
<evidence type="ECO:0000256" key="3">
    <source>
        <dbReference type="ARBA" id="ARBA00022692"/>
    </source>
</evidence>
<proteinExistence type="inferred from homology"/>
<comment type="similarity">
    <text evidence="2">Belongs to the UPF0754 family.</text>
</comment>
<feature type="transmembrane region" description="Helical" evidence="6">
    <location>
        <begin position="214"/>
        <end position="236"/>
    </location>
</feature>
<evidence type="ECO:0000256" key="5">
    <source>
        <dbReference type="ARBA" id="ARBA00023136"/>
    </source>
</evidence>
<dbReference type="GO" id="GO:0012505">
    <property type="term" value="C:endomembrane system"/>
    <property type="evidence" value="ECO:0007669"/>
    <property type="project" value="UniProtKB-SubCell"/>
</dbReference>
<evidence type="ECO:0008006" key="9">
    <source>
        <dbReference type="Google" id="ProtNLM"/>
    </source>
</evidence>
<evidence type="ECO:0000313" key="8">
    <source>
        <dbReference type="Proteomes" id="UP000003288"/>
    </source>
</evidence>
<comment type="subcellular location">
    <subcellularLocation>
        <location evidence="1">Endomembrane system</location>
    </subcellularLocation>
</comment>
<sequence>MNYYLLANSIGIGALIGYVTNYIAIKLLFKPYKPIKIGSITIFPQGVIPREKKALAKKVGEVVKNYILSENEIRKIITSKEVKDEIERFLDEKIENFTSKDIYEFLSKEEIADKFSKIIIKIVKEKFSMFASFINIEMIKEILLKLDIPLKVEDFIETDRIKEILKKEIFLFLEKEVPQIFVKAHVDKVVEEKVASFDEKTLEEMLFTLMKKHFSFINFAGAFLGGIIGLIQYFVITS</sequence>
<dbReference type="AlphaFoldDB" id="A0AAI9AH78"/>
<keyword evidence="3 6" id="KW-0812">Transmembrane</keyword>
<reference evidence="7 8" key="1">
    <citation type="journal article" date="2011" name="Stand. Genomic Sci.">
        <title>Draft genome sequence of Caminibacter mediatlanticus strain TB-2, an epsilonproteobacterium isolated from a deep-sea hydrothermal vent.</title>
        <authorList>
            <person name="Giovannelli D."/>
            <person name="Ferriera S."/>
            <person name="Johnson J."/>
            <person name="Kravitz S."/>
            <person name="Perez-Rodriguez I."/>
            <person name="Ricci J."/>
            <person name="O'Brien C."/>
            <person name="Voordeckers J.W."/>
            <person name="Bini E."/>
            <person name="Vetriani C."/>
        </authorList>
    </citation>
    <scope>NUCLEOTIDE SEQUENCE [LARGE SCALE GENOMIC DNA]</scope>
    <source>
        <strain evidence="7 8">TB-2</strain>
    </source>
</reference>
<gene>
    <name evidence="7" type="ORF">CMTB2_07887</name>
</gene>
<dbReference type="PANTHER" id="PTHR35791:SF1">
    <property type="entry name" value="UPF0754 MEMBRANE PROTEIN YHEB"/>
    <property type="match status" value="1"/>
</dbReference>